<protein>
    <submittedName>
        <fullName evidence="1">Uncharacterized protein</fullName>
    </submittedName>
</protein>
<proteinExistence type="predicted"/>
<reference evidence="1 2" key="1">
    <citation type="submission" date="2021-05" db="EMBL/GenBank/DDBJ databases">
        <title>Novel species in genus Cellulomonas.</title>
        <authorList>
            <person name="Zhang G."/>
        </authorList>
    </citation>
    <scope>NUCLEOTIDE SEQUENCE [LARGE SCALE GENOMIC DNA]</scope>
    <source>
        <strain evidence="2">zg-ZUI157</strain>
    </source>
</reference>
<dbReference type="EMBL" id="CP076023">
    <property type="protein sequence ID" value="QWC17160.1"/>
    <property type="molecule type" value="Genomic_DNA"/>
</dbReference>
<gene>
    <name evidence="1" type="ORF">KKR89_06040</name>
</gene>
<sequence>MDRFAPHPSARLHAPVGADDVFLIARPPRHVAPGHVEVSYVAEGDYLRSCVMATAKADALVARGARVTRLRHADGRMERPQHRSPLTPG</sequence>
<organism evidence="1 2">
    <name type="scientific">Cellulomonas dongxiuzhuiae</name>
    <dbReference type="NCBI Taxonomy" id="2819979"/>
    <lineage>
        <taxon>Bacteria</taxon>
        <taxon>Bacillati</taxon>
        <taxon>Actinomycetota</taxon>
        <taxon>Actinomycetes</taxon>
        <taxon>Micrococcales</taxon>
        <taxon>Cellulomonadaceae</taxon>
        <taxon>Cellulomonas</taxon>
    </lineage>
</organism>
<dbReference type="Proteomes" id="UP000679335">
    <property type="component" value="Chromosome"/>
</dbReference>
<name>A0ABX8GM94_9CELL</name>
<dbReference type="RefSeq" id="WP_214765739.1">
    <property type="nucleotide sequence ID" value="NZ_CP076023.1"/>
</dbReference>
<keyword evidence="2" id="KW-1185">Reference proteome</keyword>
<evidence type="ECO:0000313" key="1">
    <source>
        <dbReference type="EMBL" id="QWC17160.1"/>
    </source>
</evidence>
<evidence type="ECO:0000313" key="2">
    <source>
        <dbReference type="Proteomes" id="UP000679335"/>
    </source>
</evidence>
<accession>A0ABX8GM94</accession>